<proteinExistence type="predicted"/>
<reference evidence="6" key="1">
    <citation type="submission" date="2021-01" db="EMBL/GenBank/DDBJ databases">
        <authorList>
            <person name="Zahm M."/>
            <person name="Roques C."/>
            <person name="Cabau C."/>
            <person name="Klopp C."/>
            <person name="Donnadieu C."/>
            <person name="Jouanno E."/>
            <person name="Lampietro C."/>
            <person name="Louis A."/>
            <person name="Herpin A."/>
            <person name="Echchiki A."/>
            <person name="Berthelot C."/>
            <person name="Parey E."/>
            <person name="Roest-Crollius H."/>
            <person name="Braasch I."/>
            <person name="Postlethwait J."/>
            <person name="Bobe J."/>
            <person name="Montfort J."/>
            <person name="Bouchez O."/>
            <person name="Begum T."/>
            <person name="Mejri S."/>
            <person name="Adams A."/>
            <person name="Chen W.-J."/>
            <person name="Guiguen Y."/>
        </authorList>
    </citation>
    <scope>NUCLEOTIDE SEQUENCE</scope>
    <source>
        <tissue evidence="6">Blood</tissue>
    </source>
</reference>
<keyword evidence="3" id="KW-0131">Cell cycle</keyword>
<dbReference type="Pfam" id="PF15063">
    <property type="entry name" value="TC1"/>
    <property type="match status" value="1"/>
</dbReference>
<feature type="compositionally biased region" description="Basic and acidic residues" evidence="4">
    <location>
        <begin position="170"/>
        <end position="181"/>
    </location>
</feature>
<comment type="caution">
    <text evidence="6">The sequence shown here is derived from an EMBL/GenBank/DDBJ whole genome shotgun (WGS) entry which is preliminary data.</text>
</comment>
<evidence type="ECO:0000259" key="5">
    <source>
        <dbReference type="Pfam" id="PF15063"/>
    </source>
</evidence>
<evidence type="ECO:0000256" key="2">
    <source>
        <dbReference type="ARBA" id="ARBA00020697"/>
    </source>
</evidence>
<feature type="domain" description="Arginine vasopressin-induced protein 1/transcriptional and immune response regulator" evidence="5">
    <location>
        <begin position="5"/>
        <end position="78"/>
    </location>
</feature>
<sequence>MDAPAVPSSSVAGPSQLWSTVERRGRKAGSPNIFRGVNLRQLQRLFRTSGDQDADRRAELVWGQGNGVELAQALIGLRARRRSSRLAKGASEAIGSKWLRAFGHLRINEGTASGSDEDDTKDRGMKADTLKRSGVDLQSGSELKGDATTVDGPEDSDGIQGVSSRSPWSRSEDLKKGNRGDPERYLHRILHL</sequence>
<comment type="function">
    <text evidence="1">May be involved in MAP kinase activation, epithelial sodium channel (ENaC) down-regulation and cell cycling.</text>
</comment>
<dbReference type="InterPro" id="IPR039579">
    <property type="entry name" value="AVPI1"/>
</dbReference>
<dbReference type="EMBL" id="JAERUA010000010">
    <property type="protein sequence ID" value="KAI1894313.1"/>
    <property type="molecule type" value="Genomic_DNA"/>
</dbReference>
<protein>
    <recommendedName>
        <fullName evidence="2">Arginine vasopressin-induced protein 1</fullName>
    </recommendedName>
</protein>
<evidence type="ECO:0000256" key="1">
    <source>
        <dbReference type="ARBA" id="ARBA00002403"/>
    </source>
</evidence>
<gene>
    <name evidence="6" type="ORF">AGOR_G00114530</name>
</gene>
<evidence type="ECO:0000313" key="7">
    <source>
        <dbReference type="Proteomes" id="UP000829720"/>
    </source>
</evidence>
<dbReference type="AlphaFoldDB" id="A0A8T3DAQ2"/>
<dbReference type="OrthoDB" id="9906905at2759"/>
<accession>A0A8T3DAQ2</accession>
<evidence type="ECO:0000256" key="3">
    <source>
        <dbReference type="ARBA" id="ARBA00023306"/>
    </source>
</evidence>
<keyword evidence="7" id="KW-1185">Reference proteome</keyword>
<name>A0A8T3DAQ2_9TELE</name>
<dbReference type="Proteomes" id="UP000829720">
    <property type="component" value="Unassembled WGS sequence"/>
</dbReference>
<dbReference type="PANTHER" id="PTHR14350">
    <property type="entry name" value="ARGININE VASOPRESSIN-INDUCED PROTEIN 1"/>
    <property type="match status" value="1"/>
</dbReference>
<evidence type="ECO:0000313" key="6">
    <source>
        <dbReference type="EMBL" id="KAI1894313.1"/>
    </source>
</evidence>
<dbReference type="InterPro" id="IPR020282">
    <property type="entry name" value="Avpi1/C8orf4_dom"/>
</dbReference>
<evidence type="ECO:0000256" key="4">
    <source>
        <dbReference type="SAM" id="MobiDB-lite"/>
    </source>
</evidence>
<organism evidence="6 7">
    <name type="scientific">Albula goreensis</name>
    <dbReference type="NCBI Taxonomy" id="1534307"/>
    <lineage>
        <taxon>Eukaryota</taxon>
        <taxon>Metazoa</taxon>
        <taxon>Chordata</taxon>
        <taxon>Craniata</taxon>
        <taxon>Vertebrata</taxon>
        <taxon>Euteleostomi</taxon>
        <taxon>Actinopterygii</taxon>
        <taxon>Neopterygii</taxon>
        <taxon>Teleostei</taxon>
        <taxon>Albuliformes</taxon>
        <taxon>Albulidae</taxon>
        <taxon>Albula</taxon>
    </lineage>
</organism>
<feature type="region of interest" description="Disordered" evidence="4">
    <location>
        <begin position="109"/>
        <end position="181"/>
    </location>
</feature>
<feature type="compositionally biased region" description="Basic and acidic residues" evidence="4">
    <location>
        <begin position="120"/>
        <end position="134"/>
    </location>
</feature>